<protein>
    <submittedName>
        <fullName evidence="2">Endonuclease/exonuclease/phosphatase family metal-dependent hydrolase</fullName>
    </submittedName>
</protein>
<keyword evidence="3" id="KW-1185">Reference proteome</keyword>
<gene>
    <name evidence="2" type="ORF">FHU38_001396</name>
</gene>
<name>A0A7X5ZPT5_9PSEU</name>
<dbReference type="EMBL" id="JAAOYM010000001">
    <property type="protein sequence ID" value="NIJ11052.1"/>
    <property type="molecule type" value="Genomic_DNA"/>
</dbReference>
<reference evidence="2 3" key="1">
    <citation type="submission" date="2020-03" db="EMBL/GenBank/DDBJ databases">
        <title>Sequencing the genomes of 1000 actinobacteria strains.</title>
        <authorList>
            <person name="Klenk H.-P."/>
        </authorList>
    </citation>
    <scope>NUCLEOTIDE SEQUENCE [LARGE SCALE GENOMIC DNA]</scope>
    <source>
        <strain evidence="2 3">DSM 45685</strain>
    </source>
</reference>
<dbReference type="Proteomes" id="UP000545493">
    <property type="component" value="Unassembled WGS sequence"/>
</dbReference>
<dbReference type="AlphaFoldDB" id="A0A7X5ZPT5"/>
<keyword evidence="1" id="KW-0175">Coiled coil</keyword>
<feature type="coiled-coil region" evidence="1">
    <location>
        <begin position="29"/>
        <end position="56"/>
    </location>
</feature>
<accession>A0A7X5ZPT5</accession>
<comment type="caution">
    <text evidence="2">The sequence shown here is derived from an EMBL/GenBank/DDBJ whole genome shotgun (WGS) entry which is preliminary data.</text>
</comment>
<organism evidence="2 3">
    <name type="scientific">Saccharomonospora amisosensis</name>
    <dbReference type="NCBI Taxonomy" id="1128677"/>
    <lineage>
        <taxon>Bacteria</taxon>
        <taxon>Bacillati</taxon>
        <taxon>Actinomycetota</taxon>
        <taxon>Actinomycetes</taxon>
        <taxon>Pseudonocardiales</taxon>
        <taxon>Pseudonocardiaceae</taxon>
        <taxon>Saccharomonospora</taxon>
    </lineage>
</organism>
<evidence type="ECO:0000313" key="2">
    <source>
        <dbReference type="EMBL" id="NIJ11052.1"/>
    </source>
</evidence>
<keyword evidence="2" id="KW-0269">Exonuclease</keyword>
<keyword evidence="2" id="KW-0255">Endonuclease</keyword>
<sequence>MSTARIRGRQARQALDLASDPDIYAVQEVEAMYAEREEIERLIEEVDRELAAEAGAAGSRALRPFTDVGRVRRSQRRAVRVALSRLDGGALAAGTSSEGEAA</sequence>
<evidence type="ECO:0000256" key="1">
    <source>
        <dbReference type="SAM" id="Coils"/>
    </source>
</evidence>
<proteinExistence type="predicted"/>
<dbReference type="GO" id="GO:0004519">
    <property type="term" value="F:endonuclease activity"/>
    <property type="evidence" value="ECO:0007669"/>
    <property type="project" value="UniProtKB-KW"/>
</dbReference>
<keyword evidence="2" id="KW-0378">Hydrolase</keyword>
<keyword evidence="2" id="KW-0540">Nuclease</keyword>
<evidence type="ECO:0000313" key="3">
    <source>
        <dbReference type="Proteomes" id="UP000545493"/>
    </source>
</evidence>
<dbReference type="RefSeq" id="WP_167167811.1">
    <property type="nucleotide sequence ID" value="NZ_JAAOYM010000001.1"/>
</dbReference>
<dbReference type="GO" id="GO:0004527">
    <property type="term" value="F:exonuclease activity"/>
    <property type="evidence" value="ECO:0007669"/>
    <property type="project" value="UniProtKB-KW"/>
</dbReference>